<dbReference type="InterPro" id="IPR050204">
    <property type="entry name" value="AraC_XylS_family_regulators"/>
</dbReference>
<keyword evidence="3" id="KW-0804">Transcription</keyword>
<evidence type="ECO:0000313" key="5">
    <source>
        <dbReference type="EMBL" id="MFB9735371.1"/>
    </source>
</evidence>
<keyword evidence="2" id="KW-0238">DNA-binding</keyword>
<evidence type="ECO:0000256" key="2">
    <source>
        <dbReference type="ARBA" id="ARBA00023125"/>
    </source>
</evidence>
<proteinExistence type="predicted"/>
<protein>
    <submittedName>
        <fullName evidence="5">AraC family transcriptional regulator</fullName>
    </submittedName>
</protein>
<dbReference type="PROSITE" id="PS00041">
    <property type="entry name" value="HTH_ARAC_FAMILY_1"/>
    <property type="match status" value="1"/>
</dbReference>
<dbReference type="InterPro" id="IPR018062">
    <property type="entry name" value="HTH_AraC-typ_CS"/>
</dbReference>
<gene>
    <name evidence="5" type="ORF">ACFFRO_09535</name>
</gene>
<keyword evidence="1" id="KW-0805">Transcription regulation</keyword>
<dbReference type="InterPro" id="IPR018060">
    <property type="entry name" value="HTH_AraC"/>
</dbReference>
<dbReference type="RefSeq" id="WP_247472271.1">
    <property type="nucleotide sequence ID" value="NZ_JBHMAR010000007.1"/>
</dbReference>
<evidence type="ECO:0000256" key="1">
    <source>
        <dbReference type="ARBA" id="ARBA00023015"/>
    </source>
</evidence>
<sequence length="328" mass="35326">MTVPVGTRPLTAGDPLAGLLDGPRARGAFLIRACFDPPWAVRVEDRAPLTAMLLVRGEAWIVPEAGERVRLGPGDLAIARGPAPYTCADDPATEPQALILPGGECACPDGRALNGSMDLGVRAWGHRADGATVLLIGTCRMRTDVDTRLLDALPPLLSLTDAEWRCPLTPLLMEEIARDEPGQEVVLDRLLDLLLVAALRAWFARPGTDAPDWYRALADPVVGRVLRLLQDDPARPWTVASLAAEAGVSRAALARRFTELVGEPPMTWLTRLRLARAADRLRSGDDTLAAIARQVGYGSAFSLSSAFKREYGVSPQEYRDRAPASTGN</sequence>
<feature type="domain" description="HTH araC/xylS-type" evidence="4">
    <location>
        <begin position="223"/>
        <end position="321"/>
    </location>
</feature>
<name>A0ABV5VC19_9ACTN</name>
<evidence type="ECO:0000259" key="4">
    <source>
        <dbReference type="PROSITE" id="PS01124"/>
    </source>
</evidence>
<dbReference type="Pfam" id="PF12852">
    <property type="entry name" value="Cupin_6"/>
    <property type="match status" value="1"/>
</dbReference>
<evidence type="ECO:0000313" key="6">
    <source>
        <dbReference type="Proteomes" id="UP001589703"/>
    </source>
</evidence>
<keyword evidence="6" id="KW-1185">Reference proteome</keyword>
<dbReference type="EMBL" id="JBHMAR010000007">
    <property type="protein sequence ID" value="MFB9735371.1"/>
    <property type="molecule type" value="Genomic_DNA"/>
</dbReference>
<dbReference type="PANTHER" id="PTHR46796">
    <property type="entry name" value="HTH-TYPE TRANSCRIPTIONAL ACTIVATOR RHAS-RELATED"/>
    <property type="match status" value="1"/>
</dbReference>
<organism evidence="5 6">
    <name type="scientific">Streptomyces thermocoprophilus</name>
    <dbReference type="NCBI Taxonomy" id="78356"/>
    <lineage>
        <taxon>Bacteria</taxon>
        <taxon>Bacillati</taxon>
        <taxon>Actinomycetota</taxon>
        <taxon>Actinomycetes</taxon>
        <taxon>Kitasatosporales</taxon>
        <taxon>Streptomycetaceae</taxon>
        <taxon>Streptomyces</taxon>
    </lineage>
</organism>
<dbReference type="PANTHER" id="PTHR46796:SF13">
    <property type="entry name" value="HTH-TYPE TRANSCRIPTIONAL ACTIVATOR RHAS"/>
    <property type="match status" value="1"/>
</dbReference>
<evidence type="ECO:0000256" key="3">
    <source>
        <dbReference type="ARBA" id="ARBA00023163"/>
    </source>
</evidence>
<dbReference type="Pfam" id="PF12833">
    <property type="entry name" value="HTH_18"/>
    <property type="match status" value="1"/>
</dbReference>
<dbReference type="SUPFAM" id="SSF46689">
    <property type="entry name" value="Homeodomain-like"/>
    <property type="match status" value="2"/>
</dbReference>
<dbReference type="SMART" id="SM00342">
    <property type="entry name" value="HTH_ARAC"/>
    <property type="match status" value="1"/>
</dbReference>
<dbReference type="InterPro" id="IPR032783">
    <property type="entry name" value="AraC_lig"/>
</dbReference>
<comment type="caution">
    <text evidence="5">The sequence shown here is derived from an EMBL/GenBank/DDBJ whole genome shotgun (WGS) entry which is preliminary data.</text>
</comment>
<accession>A0ABV5VC19</accession>
<dbReference type="Gene3D" id="1.10.10.60">
    <property type="entry name" value="Homeodomain-like"/>
    <property type="match status" value="2"/>
</dbReference>
<dbReference type="Proteomes" id="UP001589703">
    <property type="component" value="Unassembled WGS sequence"/>
</dbReference>
<dbReference type="InterPro" id="IPR009057">
    <property type="entry name" value="Homeodomain-like_sf"/>
</dbReference>
<reference evidence="5 6" key="1">
    <citation type="submission" date="2024-09" db="EMBL/GenBank/DDBJ databases">
        <authorList>
            <person name="Sun Q."/>
            <person name="Mori K."/>
        </authorList>
    </citation>
    <scope>NUCLEOTIDE SEQUENCE [LARGE SCALE GENOMIC DNA]</scope>
    <source>
        <strain evidence="5 6">JCM 10918</strain>
    </source>
</reference>
<dbReference type="PROSITE" id="PS01124">
    <property type="entry name" value="HTH_ARAC_FAMILY_2"/>
    <property type="match status" value="1"/>
</dbReference>